<keyword evidence="3 6" id="KW-0812">Transmembrane</keyword>
<feature type="transmembrane region" description="Helical" evidence="6">
    <location>
        <begin position="166"/>
        <end position="184"/>
    </location>
</feature>
<feature type="transmembrane region" description="Helical" evidence="6">
    <location>
        <begin position="204"/>
        <end position="224"/>
    </location>
</feature>
<dbReference type="PANTHER" id="PTHR23291">
    <property type="entry name" value="BAX INHIBITOR-RELATED"/>
    <property type="match status" value="1"/>
</dbReference>
<evidence type="ECO:0000313" key="7">
    <source>
        <dbReference type="EMBL" id="PJO43155.1"/>
    </source>
</evidence>
<gene>
    <name evidence="7" type="ORF">CWD94_15500</name>
</gene>
<feature type="transmembrane region" description="Helical" evidence="6">
    <location>
        <begin position="83"/>
        <end position="104"/>
    </location>
</feature>
<comment type="caution">
    <text evidence="7">The sequence shown here is derived from an EMBL/GenBank/DDBJ whole genome shotgun (WGS) entry which is preliminary data.</text>
</comment>
<comment type="similarity">
    <text evidence="2 6">Belongs to the BI1 family.</text>
</comment>
<proteinExistence type="inferred from homology"/>
<dbReference type="Proteomes" id="UP000232101">
    <property type="component" value="Unassembled WGS sequence"/>
</dbReference>
<evidence type="ECO:0000256" key="2">
    <source>
        <dbReference type="ARBA" id="ARBA00010350"/>
    </source>
</evidence>
<evidence type="ECO:0000256" key="4">
    <source>
        <dbReference type="ARBA" id="ARBA00022989"/>
    </source>
</evidence>
<feature type="transmembrane region" description="Helical" evidence="6">
    <location>
        <begin position="110"/>
        <end position="130"/>
    </location>
</feature>
<protein>
    <recommendedName>
        <fullName evidence="9">BAX inhibitor (BI)-1/YccA family protein</fullName>
    </recommendedName>
</protein>
<keyword evidence="5 6" id="KW-0472">Membrane</keyword>
<feature type="transmembrane region" description="Helical" evidence="6">
    <location>
        <begin position="142"/>
        <end position="160"/>
    </location>
</feature>
<sequence>MTRMLIYRKLFYKTKGFFHMAYAKNQNLNKILKHFAFMWVLTVVGMYIATLLPPAIVMPLSIITIVLLIIACFVRSLKLANSIMYTIPFLMGILLFWTTQFYIAELGQQLVLLVFVATVAIFIVLALIGMMMNKDISNWGSYLFTVLIVVIVFSLVFMFIPVSNMVALIIAGITVLLFSLYTVYDFNQIRHNHVSDAEVVGMALNLYLDFINLFVNLLEVIWRLKNEFD</sequence>
<dbReference type="InterPro" id="IPR006214">
    <property type="entry name" value="Bax_inhibitor_1-related"/>
</dbReference>
<dbReference type="GO" id="GO:0005886">
    <property type="term" value="C:plasma membrane"/>
    <property type="evidence" value="ECO:0007669"/>
    <property type="project" value="TreeGrafter"/>
</dbReference>
<dbReference type="STRING" id="582475.ACZ11_06005"/>
<dbReference type="AlphaFoldDB" id="A0A2M9Q510"/>
<reference evidence="7 8" key="1">
    <citation type="submission" date="2017-11" db="EMBL/GenBank/DDBJ databases">
        <title>Bacterial isolate from king chilli rhizosphere.</title>
        <authorList>
            <person name="Takhelmayum P."/>
            <person name="Sarangthem I."/>
        </authorList>
    </citation>
    <scope>NUCLEOTIDE SEQUENCE [LARGE SCALE GENOMIC DNA]</scope>
    <source>
        <strain evidence="8">t26</strain>
    </source>
</reference>
<feature type="transmembrane region" description="Helical" evidence="6">
    <location>
        <begin position="55"/>
        <end position="74"/>
    </location>
</feature>
<accession>A0A2M9Q510</accession>
<comment type="subcellular location">
    <subcellularLocation>
        <location evidence="1">Membrane</location>
        <topology evidence="1">Multi-pass membrane protein</topology>
    </subcellularLocation>
</comment>
<dbReference type="Pfam" id="PF01027">
    <property type="entry name" value="Bax1-I"/>
    <property type="match status" value="1"/>
</dbReference>
<organism evidence="7 8">
    <name type="scientific">Lysinibacillus xylanilyticus</name>
    <dbReference type="NCBI Taxonomy" id="582475"/>
    <lineage>
        <taxon>Bacteria</taxon>
        <taxon>Bacillati</taxon>
        <taxon>Bacillota</taxon>
        <taxon>Bacilli</taxon>
        <taxon>Bacillales</taxon>
        <taxon>Bacillaceae</taxon>
        <taxon>Lysinibacillus</taxon>
    </lineage>
</organism>
<keyword evidence="4 6" id="KW-1133">Transmembrane helix</keyword>
<evidence type="ECO:0008006" key="9">
    <source>
        <dbReference type="Google" id="ProtNLM"/>
    </source>
</evidence>
<evidence type="ECO:0000256" key="1">
    <source>
        <dbReference type="ARBA" id="ARBA00004141"/>
    </source>
</evidence>
<evidence type="ECO:0000256" key="3">
    <source>
        <dbReference type="ARBA" id="ARBA00022692"/>
    </source>
</evidence>
<feature type="transmembrane region" description="Helical" evidence="6">
    <location>
        <begin position="31"/>
        <end position="49"/>
    </location>
</feature>
<evidence type="ECO:0000256" key="5">
    <source>
        <dbReference type="ARBA" id="ARBA00023136"/>
    </source>
</evidence>
<dbReference type="PANTHER" id="PTHR23291:SF50">
    <property type="entry name" value="PROTEIN LIFEGUARD 4"/>
    <property type="match status" value="1"/>
</dbReference>
<name>A0A2M9Q510_9BACI</name>
<dbReference type="EMBL" id="PHQY01000646">
    <property type="protein sequence ID" value="PJO43155.1"/>
    <property type="molecule type" value="Genomic_DNA"/>
</dbReference>
<evidence type="ECO:0000256" key="6">
    <source>
        <dbReference type="RuleBase" id="RU004379"/>
    </source>
</evidence>
<evidence type="ECO:0000313" key="8">
    <source>
        <dbReference type="Proteomes" id="UP000232101"/>
    </source>
</evidence>